<evidence type="ECO:0000256" key="3">
    <source>
        <dbReference type="ARBA" id="ARBA00022801"/>
    </source>
</evidence>
<dbReference type="Pfam" id="PF13086">
    <property type="entry name" value="AAA_11"/>
    <property type="match status" value="1"/>
</dbReference>
<reference evidence="8 9" key="1">
    <citation type="submission" date="2018-04" db="EMBL/GenBank/DDBJ databases">
        <title>Novel Campyloabacter and Helicobacter Species and Strains.</title>
        <authorList>
            <person name="Mannion A.J."/>
            <person name="Shen Z."/>
            <person name="Fox J.G."/>
        </authorList>
    </citation>
    <scope>NUCLEOTIDE SEQUENCE [LARGE SCALE GENOMIC DNA]</scope>
    <source>
        <strain evidence="8 9">MIT 12-6600</strain>
    </source>
</reference>
<accession>A0A3D8IM01</accession>
<evidence type="ECO:0000256" key="2">
    <source>
        <dbReference type="ARBA" id="ARBA00022741"/>
    </source>
</evidence>
<protein>
    <recommendedName>
        <fullName evidence="10">DNA2/NAM7 helicase-like C-terminal domain-containing protein</fullName>
    </recommendedName>
</protein>
<dbReference type="Pfam" id="PF13087">
    <property type="entry name" value="AAA_12"/>
    <property type="match status" value="1"/>
</dbReference>
<dbReference type="RefSeq" id="WP_115571582.1">
    <property type="nucleotide sequence ID" value="NZ_NXLT01000009.1"/>
</dbReference>
<evidence type="ECO:0000256" key="5">
    <source>
        <dbReference type="ARBA" id="ARBA00022840"/>
    </source>
</evidence>
<feature type="domain" description="DNA2/NAM7 helicase-like C-terminal" evidence="7">
    <location>
        <begin position="421"/>
        <end position="536"/>
    </location>
</feature>
<evidence type="ECO:0000259" key="7">
    <source>
        <dbReference type="Pfam" id="PF13087"/>
    </source>
</evidence>
<dbReference type="PANTHER" id="PTHR43788:SF8">
    <property type="entry name" value="DNA-BINDING PROTEIN SMUBP-2"/>
    <property type="match status" value="1"/>
</dbReference>
<dbReference type="EMBL" id="NXLT01000009">
    <property type="protein sequence ID" value="RDU66040.1"/>
    <property type="molecule type" value="Genomic_DNA"/>
</dbReference>
<dbReference type="Gene3D" id="3.40.50.300">
    <property type="entry name" value="P-loop containing nucleotide triphosphate hydrolases"/>
    <property type="match status" value="2"/>
</dbReference>
<keyword evidence="2" id="KW-0547">Nucleotide-binding</keyword>
<dbReference type="PANTHER" id="PTHR43788">
    <property type="entry name" value="DNA2/NAM7 HELICASE FAMILY MEMBER"/>
    <property type="match status" value="1"/>
</dbReference>
<comment type="similarity">
    <text evidence="1">Belongs to the DNA2/NAM7 helicase family.</text>
</comment>
<dbReference type="OrthoDB" id="9757917at2"/>
<gene>
    <name evidence="8" type="ORF">CQA54_08060</name>
</gene>
<keyword evidence="5" id="KW-0067">ATP-binding</keyword>
<dbReference type="AlphaFoldDB" id="A0A3D8IM01"/>
<comment type="caution">
    <text evidence="8">The sequence shown here is derived from an EMBL/GenBank/DDBJ whole genome shotgun (WGS) entry which is preliminary data.</text>
</comment>
<dbReference type="GO" id="GO:0005524">
    <property type="term" value="F:ATP binding"/>
    <property type="evidence" value="ECO:0007669"/>
    <property type="project" value="UniProtKB-KW"/>
</dbReference>
<organism evidence="8 9">
    <name type="scientific">Helicobacter equorum</name>
    <dbReference type="NCBI Taxonomy" id="361872"/>
    <lineage>
        <taxon>Bacteria</taxon>
        <taxon>Pseudomonadati</taxon>
        <taxon>Campylobacterota</taxon>
        <taxon>Epsilonproteobacteria</taxon>
        <taxon>Campylobacterales</taxon>
        <taxon>Helicobacteraceae</taxon>
        <taxon>Helicobacter</taxon>
    </lineage>
</organism>
<evidence type="ECO:0000313" key="9">
    <source>
        <dbReference type="Proteomes" id="UP000256514"/>
    </source>
</evidence>
<feature type="domain" description="DNA2/NAM7 helicase helicase" evidence="6">
    <location>
        <begin position="158"/>
        <end position="242"/>
    </location>
</feature>
<dbReference type="GO" id="GO:0016787">
    <property type="term" value="F:hydrolase activity"/>
    <property type="evidence" value="ECO:0007669"/>
    <property type="project" value="UniProtKB-KW"/>
</dbReference>
<evidence type="ECO:0000256" key="1">
    <source>
        <dbReference type="ARBA" id="ARBA00007913"/>
    </source>
</evidence>
<evidence type="ECO:0000259" key="6">
    <source>
        <dbReference type="Pfam" id="PF13086"/>
    </source>
</evidence>
<dbReference type="InterPro" id="IPR050534">
    <property type="entry name" value="Coronavir_polyprotein_1ab"/>
</dbReference>
<proteinExistence type="inferred from homology"/>
<keyword evidence="3" id="KW-0378">Hydrolase</keyword>
<keyword evidence="4" id="KW-0347">Helicase</keyword>
<dbReference type="InterPro" id="IPR041677">
    <property type="entry name" value="DNA2/NAM7_AAA_11"/>
</dbReference>
<dbReference type="GO" id="GO:0043139">
    <property type="term" value="F:5'-3' DNA helicase activity"/>
    <property type="evidence" value="ECO:0007669"/>
    <property type="project" value="TreeGrafter"/>
</dbReference>
<dbReference type="Proteomes" id="UP000256514">
    <property type="component" value="Unassembled WGS sequence"/>
</dbReference>
<dbReference type="InterPro" id="IPR041679">
    <property type="entry name" value="DNA2/NAM7-like_C"/>
</dbReference>
<evidence type="ECO:0000313" key="8">
    <source>
        <dbReference type="EMBL" id="RDU66040.1"/>
    </source>
</evidence>
<dbReference type="InterPro" id="IPR027417">
    <property type="entry name" value="P-loop_NTPase"/>
</dbReference>
<evidence type="ECO:0000256" key="4">
    <source>
        <dbReference type="ARBA" id="ARBA00022806"/>
    </source>
</evidence>
<name>A0A3D8IM01_9HELI</name>
<dbReference type="SUPFAM" id="SSF52540">
    <property type="entry name" value="P-loop containing nucleoside triphosphate hydrolases"/>
    <property type="match status" value="1"/>
</dbReference>
<evidence type="ECO:0008006" key="10">
    <source>
        <dbReference type="Google" id="ProtNLM"/>
    </source>
</evidence>
<sequence length="560" mass="63715">MDLATTPEEILIDSAKSYYAYLDEHNLGLEELRILSASLEQERLILTLGTKLFSQDGLVLGVGETLFELSVYGDMQYNQEHGILEVSPNYELLESLEQIRDSKMRKSTNATYKLVLEKLKLFSDLKFLVRNVGEFVAKHSLKLPSKKPIVAPQIPAYLNEYQKKALDMIFSQSLSYVWGAPGTGKTQVVLFEAVYHYAKQGLRTCVLAPTNSALEQIFITLIEHFKTMDFELSNLLRLGMPTQKFLNLYPECCDPNLLIQKNQISLFAQPTSLKNRLKNALIIGFTLDGFIKKSESLEIEFAHYFLDECAFAPLAKACALCVDDVPITLFGDHKQLMPICEMPPKDLKAHQEVNVWNLSALFLEEFFTNPQAVLQKQPTDTPLLSHIAELKYTHRYGDNLAQILDSTIYHIGLQGRDEAMEVYCIDSGTKREAQNNISQNEAIAIQKLYAYLHKKSLTQSLGIITPFVNQKKLLQKTITHSDISTIHSSQGREWDNVIFSPVDLHYYLTDSRQISALFGLNVAISRLKKRLFIVCDLGFWQQQEGQFLHALLMRSTRINL</sequence>
<keyword evidence="9" id="KW-1185">Reference proteome</keyword>